<organism evidence="1">
    <name type="scientific">Pseudomonas putida</name>
    <name type="common">Arthrobacter siderocapsulatus</name>
    <dbReference type="NCBI Taxonomy" id="303"/>
    <lineage>
        <taxon>Bacteria</taxon>
        <taxon>Pseudomonadati</taxon>
        <taxon>Pseudomonadota</taxon>
        <taxon>Gammaproteobacteria</taxon>
        <taxon>Pseudomonadales</taxon>
        <taxon>Pseudomonadaceae</taxon>
        <taxon>Pseudomonas</taxon>
    </lineage>
</organism>
<dbReference type="EMBL" id="MN310372">
    <property type="protein sequence ID" value="QFX76622.1"/>
    <property type="molecule type" value="Genomic_DNA"/>
</dbReference>
<proteinExistence type="predicted"/>
<dbReference type="AlphaFoldDB" id="A0A6B7Q4U5"/>
<reference evidence="1" key="1">
    <citation type="submission" date="2019-08" db="EMBL/GenBank/DDBJ databases">
        <authorList>
            <person name="Zhou D."/>
            <person name="Chen F."/>
        </authorList>
    </citation>
    <scope>NUCLEOTIDE SEQUENCE</scope>
    <source>
        <strain evidence="1">150716811</strain>
        <plasmid evidence="1">p716811-VIM</plasmid>
    </source>
</reference>
<dbReference type="RefSeq" id="WP_181718125.1">
    <property type="nucleotide sequence ID" value="NZ_MN310372.1"/>
</dbReference>
<sequence>MLWLSHSTDPLAMSRFKFLGINDDKSHCECCGKQGLKRVVWIEDCETNEIRHFGTTCAMAPVKGFTLDLEIKAEMRRLDEVQKSRFARAYQSYRQKGGRCVANPAKPGYFMYADPDLWKDCLAAA</sequence>
<evidence type="ECO:0000313" key="1">
    <source>
        <dbReference type="EMBL" id="QFX76622.1"/>
    </source>
</evidence>
<protein>
    <submittedName>
        <fullName evidence="1">Phage protein</fullName>
    </submittedName>
</protein>
<keyword evidence="1" id="KW-0614">Plasmid</keyword>
<geneLocation type="plasmid" evidence="1">
    <name>p716811-VIM</name>
</geneLocation>
<name>A0A6B7Q4U5_PSEPU</name>
<accession>A0A6B7Q4U5</accession>